<protein>
    <recommendedName>
        <fullName evidence="4">Ninja-family protein</fullName>
    </recommendedName>
    <alternativeName>
        <fullName evidence="4">ABI-binding protein</fullName>
    </alternativeName>
</protein>
<dbReference type="InterPro" id="IPR031307">
    <property type="entry name" value="Ninja_fam"/>
</dbReference>
<comment type="subcellular location">
    <subcellularLocation>
        <location evidence="1 4">Nucleus</location>
    </subcellularLocation>
</comment>
<proteinExistence type="inferred from homology"/>
<organism evidence="5 6">
    <name type="scientific">Platanthera guangdongensis</name>
    <dbReference type="NCBI Taxonomy" id="2320717"/>
    <lineage>
        <taxon>Eukaryota</taxon>
        <taxon>Viridiplantae</taxon>
        <taxon>Streptophyta</taxon>
        <taxon>Embryophyta</taxon>
        <taxon>Tracheophyta</taxon>
        <taxon>Spermatophyta</taxon>
        <taxon>Magnoliopsida</taxon>
        <taxon>Liliopsida</taxon>
        <taxon>Asparagales</taxon>
        <taxon>Orchidaceae</taxon>
        <taxon>Orchidoideae</taxon>
        <taxon>Orchideae</taxon>
        <taxon>Orchidinae</taxon>
        <taxon>Platanthera</taxon>
    </lineage>
</organism>
<dbReference type="PANTHER" id="PTHR31413:SF31">
    <property type="entry name" value="NINJA-FAMILY PROTEIN AFP3"/>
    <property type="match status" value="1"/>
</dbReference>
<dbReference type="Proteomes" id="UP001412067">
    <property type="component" value="Unassembled WGS sequence"/>
</dbReference>
<evidence type="ECO:0000313" key="5">
    <source>
        <dbReference type="EMBL" id="KAK8958972.1"/>
    </source>
</evidence>
<evidence type="ECO:0000256" key="2">
    <source>
        <dbReference type="ARBA" id="ARBA00006081"/>
    </source>
</evidence>
<comment type="caution">
    <text evidence="5">The sequence shown here is derived from an EMBL/GenBank/DDBJ whole genome shotgun (WGS) entry which is preliminary data.</text>
</comment>
<evidence type="ECO:0000256" key="4">
    <source>
        <dbReference type="RuleBase" id="RU369029"/>
    </source>
</evidence>
<dbReference type="PANTHER" id="PTHR31413">
    <property type="entry name" value="AFP HOMOLOG 2"/>
    <property type="match status" value="1"/>
</dbReference>
<evidence type="ECO:0000313" key="6">
    <source>
        <dbReference type="Proteomes" id="UP001412067"/>
    </source>
</evidence>
<keyword evidence="3 4" id="KW-0539">Nucleus</keyword>
<accession>A0ABR2M4V8</accession>
<sequence>MSVIVRRGSGRIATEKTALLSTRGDGRNGRKIQGFLYKCGWGEVRIVYVCHGSFLMPAEFVKHGGGGDVAHPLKHIIANPSSPPFL</sequence>
<comment type="similarity">
    <text evidence="2 4">Belongs to the Ninja family.</text>
</comment>
<gene>
    <name evidence="5" type="primary">AFP3</name>
    <name evidence="5" type="ORF">KSP40_PGU021937</name>
</gene>
<keyword evidence="6" id="KW-1185">Reference proteome</keyword>
<reference evidence="5 6" key="1">
    <citation type="journal article" date="2022" name="Nat. Plants">
        <title>Genomes of leafy and leafless Platanthera orchids illuminate the evolution of mycoheterotrophy.</title>
        <authorList>
            <person name="Li M.H."/>
            <person name="Liu K.W."/>
            <person name="Li Z."/>
            <person name="Lu H.C."/>
            <person name="Ye Q.L."/>
            <person name="Zhang D."/>
            <person name="Wang J.Y."/>
            <person name="Li Y.F."/>
            <person name="Zhong Z.M."/>
            <person name="Liu X."/>
            <person name="Yu X."/>
            <person name="Liu D.K."/>
            <person name="Tu X.D."/>
            <person name="Liu B."/>
            <person name="Hao Y."/>
            <person name="Liao X.Y."/>
            <person name="Jiang Y.T."/>
            <person name="Sun W.H."/>
            <person name="Chen J."/>
            <person name="Chen Y.Q."/>
            <person name="Ai Y."/>
            <person name="Zhai J.W."/>
            <person name="Wu S.S."/>
            <person name="Zhou Z."/>
            <person name="Hsiao Y.Y."/>
            <person name="Wu W.L."/>
            <person name="Chen Y.Y."/>
            <person name="Lin Y.F."/>
            <person name="Hsu J.L."/>
            <person name="Li C.Y."/>
            <person name="Wang Z.W."/>
            <person name="Zhao X."/>
            <person name="Zhong W.Y."/>
            <person name="Ma X.K."/>
            <person name="Ma L."/>
            <person name="Huang J."/>
            <person name="Chen G.Z."/>
            <person name="Huang M.Z."/>
            <person name="Huang L."/>
            <person name="Peng D.H."/>
            <person name="Luo Y.B."/>
            <person name="Zou S.Q."/>
            <person name="Chen S.P."/>
            <person name="Lan S."/>
            <person name="Tsai W.C."/>
            <person name="Van de Peer Y."/>
            <person name="Liu Z.J."/>
        </authorList>
    </citation>
    <scope>NUCLEOTIDE SEQUENCE [LARGE SCALE GENOMIC DNA]</scope>
    <source>
        <strain evidence="5">Lor288</strain>
    </source>
</reference>
<comment type="function">
    <text evidence="4">Acts as a negative regulator of abscisic acid (ABA) response.</text>
</comment>
<name>A0ABR2M4V8_9ASPA</name>
<dbReference type="EMBL" id="JBBWWR010000012">
    <property type="protein sequence ID" value="KAK8958972.1"/>
    <property type="molecule type" value="Genomic_DNA"/>
</dbReference>
<evidence type="ECO:0000256" key="1">
    <source>
        <dbReference type="ARBA" id="ARBA00004123"/>
    </source>
</evidence>
<evidence type="ECO:0000256" key="3">
    <source>
        <dbReference type="ARBA" id="ARBA00023242"/>
    </source>
</evidence>